<dbReference type="GO" id="GO:0006397">
    <property type="term" value="P:mRNA processing"/>
    <property type="evidence" value="ECO:0007669"/>
    <property type="project" value="UniProtKB-KW"/>
</dbReference>
<protein>
    <recommendedName>
        <fullName evidence="7">mRNA-decapping enzyme 1A</fullName>
    </recommendedName>
</protein>
<dbReference type="Pfam" id="PF06058">
    <property type="entry name" value="DCP1"/>
    <property type="match status" value="1"/>
</dbReference>
<evidence type="ECO:0000256" key="4">
    <source>
        <dbReference type="ARBA" id="ARBA00022664"/>
    </source>
</evidence>
<dbReference type="Proteomes" id="UP000827092">
    <property type="component" value="Unassembled WGS sequence"/>
</dbReference>
<dbReference type="SUPFAM" id="SSF50729">
    <property type="entry name" value="PH domain-like"/>
    <property type="match status" value="1"/>
</dbReference>
<dbReference type="GO" id="GO:0003729">
    <property type="term" value="F:mRNA binding"/>
    <property type="evidence" value="ECO:0007669"/>
    <property type="project" value="TreeGrafter"/>
</dbReference>
<reference evidence="5 6" key="1">
    <citation type="journal article" date="2022" name="Nat. Ecol. Evol.">
        <title>A masculinizing supergene underlies an exaggerated male reproductive morph in a spider.</title>
        <authorList>
            <person name="Hendrickx F."/>
            <person name="De Corte Z."/>
            <person name="Sonet G."/>
            <person name="Van Belleghem S.M."/>
            <person name="Kostlbacher S."/>
            <person name="Vangestel C."/>
        </authorList>
    </citation>
    <scope>NUCLEOTIDE SEQUENCE [LARGE SCALE GENOMIC DNA]</scope>
    <source>
        <strain evidence="5">W744_W776</strain>
    </source>
</reference>
<accession>A0AAV6UG66</accession>
<dbReference type="InterPro" id="IPR011993">
    <property type="entry name" value="PH-like_dom_sf"/>
</dbReference>
<gene>
    <name evidence="5" type="ORF">JTE90_018472</name>
</gene>
<dbReference type="GO" id="GO:0000290">
    <property type="term" value="P:deadenylation-dependent decapping of nuclear-transcribed mRNA"/>
    <property type="evidence" value="ECO:0007669"/>
    <property type="project" value="InterPro"/>
</dbReference>
<dbReference type="AlphaFoldDB" id="A0AAV6UG66"/>
<comment type="caution">
    <text evidence="5">The sequence shown here is derived from an EMBL/GenBank/DDBJ whole genome shotgun (WGS) entry which is preliminary data.</text>
</comment>
<evidence type="ECO:0000256" key="2">
    <source>
        <dbReference type="ARBA" id="ARBA00008778"/>
    </source>
</evidence>
<organism evidence="5 6">
    <name type="scientific">Oedothorax gibbosus</name>
    <dbReference type="NCBI Taxonomy" id="931172"/>
    <lineage>
        <taxon>Eukaryota</taxon>
        <taxon>Metazoa</taxon>
        <taxon>Ecdysozoa</taxon>
        <taxon>Arthropoda</taxon>
        <taxon>Chelicerata</taxon>
        <taxon>Arachnida</taxon>
        <taxon>Araneae</taxon>
        <taxon>Araneomorphae</taxon>
        <taxon>Entelegynae</taxon>
        <taxon>Araneoidea</taxon>
        <taxon>Linyphiidae</taxon>
        <taxon>Erigoninae</taxon>
        <taxon>Oedothorax</taxon>
    </lineage>
</organism>
<keyword evidence="4" id="KW-0507">mRNA processing</keyword>
<evidence type="ECO:0000313" key="5">
    <source>
        <dbReference type="EMBL" id="KAG8182636.1"/>
    </source>
</evidence>
<proteinExistence type="inferred from homology"/>
<evidence type="ECO:0000313" key="6">
    <source>
        <dbReference type="Proteomes" id="UP000827092"/>
    </source>
</evidence>
<dbReference type="InterPro" id="IPR010334">
    <property type="entry name" value="Dcp1"/>
</dbReference>
<dbReference type="GO" id="GO:0031087">
    <property type="term" value="P:deadenylation-independent decapping of nuclear-transcribed mRNA"/>
    <property type="evidence" value="ECO:0007669"/>
    <property type="project" value="TreeGrafter"/>
</dbReference>
<comment type="similarity">
    <text evidence="2">Belongs to the DCP1 family.</text>
</comment>
<dbReference type="PANTHER" id="PTHR16290">
    <property type="entry name" value="TRANSCRIPTION FACTOR SMIF DECAPPING ENZYME DCP1"/>
    <property type="match status" value="1"/>
</dbReference>
<evidence type="ECO:0000256" key="3">
    <source>
        <dbReference type="ARBA" id="ARBA00022490"/>
    </source>
</evidence>
<comment type="subcellular location">
    <subcellularLocation>
        <location evidence="1">Cytoplasm</location>
    </subcellularLocation>
</comment>
<dbReference type="CDD" id="cd09804">
    <property type="entry name" value="Dcp1"/>
    <property type="match status" value="1"/>
</dbReference>
<dbReference type="GO" id="GO:0000932">
    <property type="term" value="C:P-body"/>
    <property type="evidence" value="ECO:0007669"/>
    <property type="project" value="TreeGrafter"/>
</dbReference>
<keyword evidence="6" id="KW-1185">Reference proteome</keyword>
<dbReference type="GO" id="GO:0008047">
    <property type="term" value="F:enzyme activator activity"/>
    <property type="evidence" value="ECO:0007669"/>
    <property type="project" value="InterPro"/>
</dbReference>
<dbReference type="EMBL" id="JAFNEN010000456">
    <property type="protein sequence ID" value="KAG8182636.1"/>
    <property type="molecule type" value="Genomic_DNA"/>
</dbReference>
<dbReference type="Gene3D" id="2.30.29.30">
    <property type="entry name" value="Pleckstrin-homology domain (PH domain)/Phosphotyrosine-binding domain (PTB)"/>
    <property type="match status" value="1"/>
</dbReference>
<evidence type="ECO:0008006" key="7">
    <source>
        <dbReference type="Google" id="ProtNLM"/>
    </source>
</evidence>
<keyword evidence="3" id="KW-0963">Cytoplasm</keyword>
<dbReference type="PANTHER" id="PTHR16290:SF0">
    <property type="entry name" value="DECAPPING PROTEIN 1, ISOFORM A"/>
    <property type="match status" value="1"/>
</dbReference>
<name>A0AAV6UG66_9ARAC</name>
<evidence type="ECO:0000256" key="1">
    <source>
        <dbReference type="ARBA" id="ARBA00004496"/>
    </source>
</evidence>
<sequence length="341" mass="38673">MTTDAETDINLKTLQRMDSNIVEIVDNASQVAIYKYDSELEKWDGTDVEGSLFLYRRSIFPCHGFIIVNRMNTTNFVESITSDMQFQLQEPYLLYKNNRGEIIGSWFYERKDLQRISKKIQKIVLKQCEMPRRQRCASASESVGKDGGQDIMALLSQAHVEYIQKNTTPLKSTPEDINSLNTLCAKDLQNKSAMSLEKSLQRSMSHDPVSPRRRFLSAGSFEGPQEEAFLGKKNGKEAKLCLGAPTRLSSLFSQHEIGSPVSDVEFLQESPPQDYSKCKTVPNSLNSIGNAEWKKRMGSESDTHVSAMKQSLKTHIQESPKMMLQIHEAYISSLRSVFNIH</sequence>